<dbReference type="InterPro" id="IPR010451">
    <property type="entry name" value="Acetoacetate_decarboxylase"/>
</dbReference>
<evidence type="ECO:0000313" key="1">
    <source>
        <dbReference type="EMBL" id="GAA5056828.1"/>
    </source>
</evidence>
<evidence type="ECO:0000313" key="2">
    <source>
        <dbReference type="Proteomes" id="UP001500603"/>
    </source>
</evidence>
<dbReference type="EMBL" id="BAABJM010000002">
    <property type="protein sequence ID" value="GAA5056828.1"/>
    <property type="molecule type" value="Genomic_DNA"/>
</dbReference>
<comment type="caution">
    <text evidence="1">The sequence shown here is derived from an EMBL/GenBank/DDBJ whole genome shotgun (WGS) entry which is preliminary data.</text>
</comment>
<gene>
    <name evidence="1" type="ORF">GCM10023318_34720</name>
</gene>
<dbReference type="Gene3D" id="2.40.400.10">
    <property type="entry name" value="Acetoacetate decarboxylase-like"/>
    <property type="match status" value="1"/>
</dbReference>
<proteinExistence type="predicted"/>
<keyword evidence="2" id="KW-1185">Reference proteome</keyword>
<dbReference type="Proteomes" id="UP001500603">
    <property type="component" value="Unassembled WGS sequence"/>
</dbReference>
<dbReference type="InterPro" id="IPR023375">
    <property type="entry name" value="ADC_dom_sf"/>
</dbReference>
<name>A0ABP9KIL3_9NOCA</name>
<sequence length="270" mass="29455">MFPARSQEGVLVSTHTVLGRQVRMPVRIRLAHAFLATYLVPAAATQRLIDYSGLRVLRVSGDKAVCTLVFVQYVDGDLGPYHEFGVSFMVAHAAAPPTGDLRALLTGRSGVFIHRLPVDGEFTLAAGRGIWGFPKELADFAVEHQGGTRRGELHQDGALIAELTACRGLPIPARRSATSTFDAYSHLDGRTRRTPWHMEPAAMRARLGGATLRLGAHPLAAELATLGLPRRAILTATIDRLAMTFDDATPVACRTEYHHGTARLRRRFFG</sequence>
<protein>
    <submittedName>
        <fullName evidence="1">Acetoacetate decarboxylase family protein</fullName>
    </submittedName>
</protein>
<accession>A0ABP9KIL3</accession>
<dbReference type="SUPFAM" id="SSF160104">
    <property type="entry name" value="Acetoacetate decarboxylase-like"/>
    <property type="match status" value="1"/>
</dbReference>
<dbReference type="Pfam" id="PF06314">
    <property type="entry name" value="ADC"/>
    <property type="match status" value="1"/>
</dbReference>
<reference evidence="2" key="1">
    <citation type="journal article" date="2019" name="Int. J. Syst. Evol. Microbiol.">
        <title>The Global Catalogue of Microorganisms (GCM) 10K type strain sequencing project: providing services to taxonomists for standard genome sequencing and annotation.</title>
        <authorList>
            <consortium name="The Broad Institute Genomics Platform"/>
            <consortium name="The Broad Institute Genome Sequencing Center for Infectious Disease"/>
            <person name="Wu L."/>
            <person name="Ma J."/>
        </authorList>
    </citation>
    <scope>NUCLEOTIDE SEQUENCE [LARGE SCALE GENOMIC DNA]</scope>
    <source>
        <strain evidence="2">JCM 18298</strain>
    </source>
</reference>
<organism evidence="1 2">
    <name type="scientific">Nocardia callitridis</name>
    <dbReference type="NCBI Taxonomy" id="648753"/>
    <lineage>
        <taxon>Bacteria</taxon>
        <taxon>Bacillati</taxon>
        <taxon>Actinomycetota</taxon>
        <taxon>Actinomycetes</taxon>
        <taxon>Mycobacteriales</taxon>
        <taxon>Nocardiaceae</taxon>
        <taxon>Nocardia</taxon>
    </lineage>
</organism>